<feature type="region of interest" description="Disordered" evidence="18">
    <location>
        <begin position="491"/>
        <end position="588"/>
    </location>
</feature>
<evidence type="ECO:0000256" key="2">
    <source>
        <dbReference type="ARBA" id="ARBA00001946"/>
    </source>
</evidence>
<feature type="coiled-coil region" evidence="17">
    <location>
        <begin position="403"/>
        <end position="430"/>
    </location>
</feature>
<dbReference type="SMART" id="SM00181">
    <property type="entry name" value="EGF"/>
    <property type="match status" value="1"/>
</dbReference>
<dbReference type="InterPro" id="IPR000742">
    <property type="entry name" value="EGF"/>
</dbReference>
<keyword evidence="6" id="KW-0808">Transferase</keyword>
<reference evidence="21 22" key="1">
    <citation type="submission" date="2021-04" db="EMBL/GenBank/DDBJ databases">
        <authorList>
            <person name="Bliznina A."/>
        </authorList>
    </citation>
    <scope>NUCLEOTIDE SEQUENCE [LARGE SCALE GENOMIC DNA]</scope>
</reference>
<keyword evidence="22" id="KW-1185">Reference proteome</keyword>
<protein>
    <recommendedName>
        <fullName evidence="4">non-specific serine/threonine protein kinase</fullName>
        <ecNumber evidence="4">2.7.11.1</ecNumber>
    </recommendedName>
</protein>
<feature type="compositionally biased region" description="Polar residues" evidence="18">
    <location>
        <begin position="566"/>
        <end position="575"/>
    </location>
</feature>
<feature type="region of interest" description="Disordered" evidence="18">
    <location>
        <begin position="1"/>
        <end position="30"/>
    </location>
</feature>
<evidence type="ECO:0000256" key="12">
    <source>
        <dbReference type="ARBA" id="ARBA00023211"/>
    </source>
</evidence>
<feature type="domain" description="Protein kinase" evidence="19">
    <location>
        <begin position="1"/>
        <end position="275"/>
    </location>
</feature>
<dbReference type="SUPFAM" id="SSF56112">
    <property type="entry name" value="Protein kinase-like (PK-like)"/>
    <property type="match status" value="1"/>
</dbReference>
<dbReference type="InterPro" id="IPR017441">
    <property type="entry name" value="Protein_kinase_ATP_BS"/>
</dbReference>
<evidence type="ECO:0000256" key="16">
    <source>
        <dbReference type="PROSITE-ProRule" id="PRU10141"/>
    </source>
</evidence>
<dbReference type="Gene3D" id="1.10.510.10">
    <property type="entry name" value="Transferase(Phosphotransferase) domain 1"/>
    <property type="match status" value="1"/>
</dbReference>
<evidence type="ECO:0000256" key="7">
    <source>
        <dbReference type="ARBA" id="ARBA00022723"/>
    </source>
</evidence>
<evidence type="ECO:0000313" key="21">
    <source>
        <dbReference type="EMBL" id="CAG5090362.1"/>
    </source>
</evidence>
<evidence type="ECO:0000256" key="18">
    <source>
        <dbReference type="SAM" id="MobiDB-lite"/>
    </source>
</evidence>
<name>A0ABN7S5F2_OIKDI</name>
<comment type="caution">
    <text evidence="15">Lacks conserved residue(s) required for the propagation of feature annotation.</text>
</comment>
<keyword evidence="7" id="KW-0479">Metal-binding</keyword>
<keyword evidence="15" id="KW-1015">Disulfide bond</keyword>
<dbReference type="InterPro" id="IPR000719">
    <property type="entry name" value="Prot_kinase_dom"/>
</dbReference>
<dbReference type="PROSITE" id="PS00108">
    <property type="entry name" value="PROTEIN_KINASE_ST"/>
    <property type="match status" value="1"/>
</dbReference>
<evidence type="ECO:0000256" key="13">
    <source>
        <dbReference type="ARBA" id="ARBA00047899"/>
    </source>
</evidence>
<feature type="compositionally biased region" description="Basic residues" evidence="18">
    <location>
        <begin position="504"/>
        <end position="521"/>
    </location>
</feature>
<dbReference type="EMBL" id="OU015568">
    <property type="protein sequence ID" value="CAG5090362.1"/>
    <property type="molecule type" value="Genomic_DNA"/>
</dbReference>
<dbReference type="Pfam" id="PF00069">
    <property type="entry name" value="Pkinase"/>
    <property type="match status" value="1"/>
</dbReference>
<dbReference type="Proteomes" id="UP001158576">
    <property type="component" value="Chromosome PAR"/>
</dbReference>
<comment type="similarity">
    <text evidence="3">Belongs to the protein kinase superfamily. CAMK Ser/Thr protein kinase family. LKB1 subfamily.</text>
</comment>
<evidence type="ECO:0000256" key="8">
    <source>
        <dbReference type="ARBA" id="ARBA00022741"/>
    </source>
</evidence>
<comment type="catalytic activity">
    <reaction evidence="13">
        <text>L-threonyl-[protein] + ATP = O-phospho-L-threonyl-[protein] + ADP + H(+)</text>
        <dbReference type="Rhea" id="RHEA:46608"/>
        <dbReference type="Rhea" id="RHEA-COMP:11060"/>
        <dbReference type="Rhea" id="RHEA-COMP:11605"/>
        <dbReference type="ChEBI" id="CHEBI:15378"/>
        <dbReference type="ChEBI" id="CHEBI:30013"/>
        <dbReference type="ChEBI" id="CHEBI:30616"/>
        <dbReference type="ChEBI" id="CHEBI:61977"/>
        <dbReference type="ChEBI" id="CHEBI:456216"/>
        <dbReference type="EC" id="2.7.11.1"/>
    </reaction>
</comment>
<feature type="domain" description="EGF-like" evidence="20">
    <location>
        <begin position="669"/>
        <end position="723"/>
    </location>
</feature>
<dbReference type="SMART" id="SM00220">
    <property type="entry name" value="S_TKc"/>
    <property type="match status" value="1"/>
</dbReference>
<dbReference type="PROSITE" id="PS01186">
    <property type="entry name" value="EGF_2"/>
    <property type="match status" value="1"/>
</dbReference>
<dbReference type="Gene3D" id="2.10.25.10">
    <property type="entry name" value="Laminin"/>
    <property type="match status" value="1"/>
</dbReference>
<evidence type="ECO:0000256" key="17">
    <source>
        <dbReference type="SAM" id="Coils"/>
    </source>
</evidence>
<evidence type="ECO:0000259" key="20">
    <source>
        <dbReference type="PROSITE" id="PS50026"/>
    </source>
</evidence>
<gene>
    <name evidence="21" type="ORF">OKIOD_LOCUS4130</name>
</gene>
<dbReference type="SUPFAM" id="SSF57196">
    <property type="entry name" value="EGF/Laminin"/>
    <property type="match status" value="1"/>
</dbReference>
<keyword evidence="17" id="KW-0175">Coiled coil</keyword>
<dbReference type="Gene3D" id="3.30.200.20">
    <property type="entry name" value="Phosphorylase Kinase, domain 1"/>
    <property type="match status" value="1"/>
</dbReference>
<keyword evidence="10 16" id="KW-0067">ATP-binding</keyword>
<accession>A0ABN7S5F2</accession>
<evidence type="ECO:0000259" key="19">
    <source>
        <dbReference type="PROSITE" id="PS50011"/>
    </source>
</evidence>
<keyword evidence="8 16" id="KW-0547">Nucleotide-binding</keyword>
<feature type="disulfide bond" evidence="15">
    <location>
        <begin position="713"/>
        <end position="722"/>
    </location>
</feature>
<keyword evidence="5" id="KW-0723">Serine/threonine-protein kinase</keyword>
<evidence type="ECO:0000256" key="5">
    <source>
        <dbReference type="ARBA" id="ARBA00022527"/>
    </source>
</evidence>
<feature type="binding site" evidence="16">
    <location>
        <position position="109"/>
    </location>
    <ligand>
        <name>ATP</name>
        <dbReference type="ChEBI" id="CHEBI:30616"/>
    </ligand>
</feature>
<proteinExistence type="inferred from homology"/>
<evidence type="ECO:0000313" key="22">
    <source>
        <dbReference type="Proteomes" id="UP001158576"/>
    </source>
</evidence>
<dbReference type="InterPro" id="IPR011009">
    <property type="entry name" value="Kinase-like_dom_sf"/>
</dbReference>
<keyword evidence="9" id="KW-0418">Kinase</keyword>
<organism evidence="21 22">
    <name type="scientific">Oikopleura dioica</name>
    <name type="common">Tunicate</name>
    <dbReference type="NCBI Taxonomy" id="34765"/>
    <lineage>
        <taxon>Eukaryota</taxon>
        <taxon>Metazoa</taxon>
        <taxon>Chordata</taxon>
        <taxon>Tunicata</taxon>
        <taxon>Appendicularia</taxon>
        <taxon>Copelata</taxon>
        <taxon>Oikopleuridae</taxon>
        <taxon>Oikopleura</taxon>
    </lineage>
</organism>
<dbReference type="PROSITE" id="PS50011">
    <property type="entry name" value="PROTEIN_KINASE_DOM"/>
    <property type="match status" value="1"/>
</dbReference>
<sequence length="744" mass="84332">MNDEITSGRTVEVEEYYSDEEDYEDPNPPQQSIFQLYDHDDYFSDDDGGPIFRQVTEQIIDTSGQRRKNYKVLYGWLFGNLLGEGSYAKVKEVLHTETLQRAAVKIIKKQRLRRIPNGDSNLINGLEYLHSIRVIHKDIKPGNLLLNAEQTLKITDFGVAEQLELFQDHMTCTIANGTPQFQPPEIAAGESEFNGPAVDVWAAGVTLFNCCTGSYPFTGENVYNLYEKIEECVLILPKLTNDILAKDWDTIMHGMLAKDYRQRFTTAQIRKSIWFQRHRPALEPDFFEKVPAIQKELKQNSSSCYAALCRMHDIPIGEDLLPESPTINIMEAINQISVTDGEIYHSEPMMLGHGRTASLPYRAVMATSNVEDKNAGSMDAESYFAFKDDEKKETVGQMLVMLIDTINKKIEVQNEKSEDLESLIQEIALETEKGSTNEDMEKFIEQKFSLLNANLELQIEKRVEDRLKLLSTQMSAQLSELMKAREAKLIEELSPHPGAERGNSRKQNKGRKKNGGHHSRNKQTEKAEATPGNIPKSTNEQQQESAFRINKNPEESKNRADKVETTTEGSQNMNYDENRKLQKQNPKTQQQFIIPTIIPITSTSGRTTQTPITQQLTLTPLSIDAQPSSKRQNLPILVGFRGRRCDECNLSPSDDPSPGAWVRQKHGCRYLLCEKTTNPCLNGGECVSYDAPAIQLRGGKRFETTTKQKKCVCQDGFIGQKCEIGTDFLLNPLLQKYLLNLPYH</sequence>
<evidence type="ECO:0000256" key="11">
    <source>
        <dbReference type="ARBA" id="ARBA00022842"/>
    </source>
</evidence>
<dbReference type="PROSITE" id="PS00022">
    <property type="entry name" value="EGF_1"/>
    <property type="match status" value="1"/>
</dbReference>
<evidence type="ECO:0000256" key="4">
    <source>
        <dbReference type="ARBA" id="ARBA00012513"/>
    </source>
</evidence>
<comment type="cofactor">
    <cofactor evidence="1">
        <name>Mn(2+)</name>
        <dbReference type="ChEBI" id="CHEBI:29035"/>
    </cofactor>
</comment>
<evidence type="ECO:0000256" key="1">
    <source>
        <dbReference type="ARBA" id="ARBA00001936"/>
    </source>
</evidence>
<evidence type="ECO:0000256" key="10">
    <source>
        <dbReference type="ARBA" id="ARBA00022840"/>
    </source>
</evidence>
<dbReference type="PANTHER" id="PTHR24346">
    <property type="entry name" value="MAP/MICROTUBULE AFFINITY-REGULATING KINASE"/>
    <property type="match status" value="1"/>
</dbReference>
<feature type="compositionally biased region" description="Basic and acidic residues" evidence="18">
    <location>
        <begin position="551"/>
        <end position="565"/>
    </location>
</feature>
<keyword evidence="12" id="KW-0464">Manganese</keyword>
<dbReference type="PANTHER" id="PTHR24346:SF94">
    <property type="entry name" value="NON-SPECIFIC SERINE_THREONINE PROTEIN KINASE"/>
    <property type="match status" value="1"/>
</dbReference>
<evidence type="ECO:0000256" key="14">
    <source>
        <dbReference type="ARBA" id="ARBA00048679"/>
    </source>
</evidence>
<keyword evidence="11" id="KW-0460">Magnesium</keyword>
<dbReference type="PROSITE" id="PS50026">
    <property type="entry name" value="EGF_3"/>
    <property type="match status" value="1"/>
</dbReference>
<dbReference type="EC" id="2.7.11.1" evidence="4"/>
<feature type="compositionally biased region" description="Acidic residues" evidence="18">
    <location>
        <begin position="13"/>
        <end position="25"/>
    </location>
</feature>
<comment type="catalytic activity">
    <reaction evidence="14">
        <text>L-seryl-[protein] + ATP = O-phospho-L-seryl-[protein] + ADP + H(+)</text>
        <dbReference type="Rhea" id="RHEA:17989"/>
        <dbReference type="Rhea" id="RHEA-COMP:9863"/>
        <dbReference type="Rhea" id="RHEA-COMP:11604"/>
        <dbReference type="ChEBI" id="CHEBI:15378"/>
        <dbReference type="ChEBI" id="CHEBI:29999"/>
        <dbReference type="ChEBI" id="CHEBI:30616"/>
        <dbReference type="ChEBI" id="CHEBI:83421"/>
        <dbReference type="ChEBI" id="CHEBI:456216"/>
        <dbReference type="EC" id="2.7.11.1"/>
    </reaction>
</comment>
<dbReference type="PROSITE" id="PS00107">
    <property type="entry name" value="PROTEIN_KINASE_ATP"/>
    <property type="match status" value="1"/>
</dbReference>
<evidence type="ECO:0000256" key="9">
    <source>
        <dbReference type="ARBA" id="ARBA00022777"/>
    </source>
</evidence>
<keyword evidence="15" id="KW-0245">EGF-like domain</keyword>
<dbReference type="InterPro" id="IPR008271">
    <property type="entry name" value="Ser/Thr_kinase_AS"/>
</dbReference>
<comment type="cofactor">
    <cofactor evidence="2">
        <name>Mg(2+)</name>
        <dbReference type="ChEBI" id="CHEBI:18420"/>
    </cofactor>
</comment>
<evidence type="ECO:0000256" key="3">
    <source>
        <dbReference type="ARBA" id="ARBA00009985"/>
    </source>
</evidence>
<feature type="compositionally biased region" description="Polar residues" evidence="18">
    <location>
        <begin position="535"/>
        <end position="545"/>
    </location>
</feature>
<evidence type="ECO:0000256" key="15">
    <source>
        <dbReference type="PROSITE-ProRule" id="PRU00076"/>
    </source>
</evidence>
<feature type="compositionally biased region" description="Basic and acidic residues" evidence="18">
    <location>
        <begin position="491"/>
        <end position="503"/>
    </location>
</feature>
<evidence type="ECO:0000256" key="6">
    <source>
        <dbReference type="ARBA" id="ARBA00022679"/>
    </source>
</evidence>
<dbReference type="CDD" id="cd00054">
    <property type="entry name" value="EGF_CA"/>
    <property type="match status" value="1"/>
</dbReference>